<evidence type="ECO:0000259" key="4">
    <source>
        <dbReference type="Pfam" id="PF25917"/>
    </source>
</evidence>
<evidence type="ECO:0000313" key="5">
    <source>
        <dbReference type="EMBL" id="GGB79199.1"/>
    </source>
</evidence>
<dbReference type="SUPFAM" id="SSF111369">
    <property type="entry name" value="HlyD-like secretion proteins"/>
    <property type="match status" value="1"/>
</dbReference>
<dbReference type="Gene3D" id="2.40.50.100">
    <property type="match status" value="1"/>
</dbReference>
<dbReference type="PANTHER" id="PTHR30469">
    <property type="entry name" value="MULTIDRUG RESISTANCE PROTEIN MDTA"/>
    <property type="match status" value="1"/>
</dbReference>
<organism evidence="5 6">
    <name type="scientific">Henriciella pelagia</name>
    <dbReference type="NCBI Taxonomy" id="1977912"/>
    <lineage>
        <taxon>Bacteria</taxon>
        <taxon>Pseudomonadati</taxon>
        <taxon>Pseudomonadota</taxon>
        <taxon>Alphaproteobacteria</taxon>
        <taxon>Hyphomonadales</taxon>
        <taxon>Hyphomonadaceae</taxon>
        <taxon>Henriciella</taxon>
    </lineage>
</organism>
<comment type="caution">
    <text evidence="5">The sequence shown here is derived from an EMBL/GenBank/DDBJ whole genome shotgun (WGS) entry which is preliminary data.</text>
</comment>
<dbReference type="Gene3D" id="1.10.287.470">
    <property type="entry name" value="Helix hairpin bin"/>
    <property type="match status" value="1"/>
</dbReference>
<protein>
    <submittedName>
        <fullName evidence="5">RND transporter MFP subunit</fullName>
    </submittedName>
</protein>
<feature type="transmembrane region" description="Helical" evidence="2">
    <location>
        <begin position="20"/>
        <end position="42"/>
    </location>
</feature>
<feature type="domain" description="Multidrug resistance protein MdtA-like alpha-helical hairpin" evidence="3">
    <location>
        <begin position="127"/>
        <end position="195"/>
    </location>
</feature>
<name>A0ABQ1JZR2_9PROT</name>
<reference evidence="6" key="1">
    <citation type="journal article" date="2019" name="Int. J. Syst. Evol. Microbiol.">
        <title>The Global Catalogue of Microorganisms (GCM) 10K type strain sequencing project: providing services to taxonomists for standard genome sequencing and annotation.</title>
        <authorList>
            <consortium name="The Broad Institute Genomics Platform"/>
            <consortium name="The Broad Institute Genome Sequencing Center for Infectious Disease"/>
            <person name="Wu L."/>
            <person name="Ma J."/>
        </authorList>
    </citation>
    <scope>NUCLEOTIDE SEQUENCE [LARGE SCALE GENOMIC DNA]</scope>
    <source>
        <strain evidence="6">CGMCC 1.15928</strain>
    </source>
</reference>
<keyword evidence="2" id="KW-0472">Membrane</keyword>
<evidence type="ECO:0000259" key="3">
    <source>
        <dbReference type="Pfam" id="PF25876"/>
    </source>
</evidence>
<keyword evidence="6" id="KW-1185">Reference proteome</keyword>
<evidence type="ECO:0000256" key="2">
    <source>
        <dbReference type="SAM" id="Phobius"/>
    </source>
</evidence>
<accession>A0ABQ1JZR2</accession>
<sequence>MNMSVSEHDHGEVREPKPSFIKGLLFLFVLLIVVAGLAIFVLTQRSSEGPLIISEDPTPLSVDVMTASLQQSLDLDEKFTGLVAAKRTSELGFSAGGRIARMNADVGDRVVTGQSLATLDTRGLRSQLNSAEAQIAEAVANHALAMSTVERQNALLAKGHVAQQRVDEAVAQATTARARIDAARAQADTLRVQIDLSSITAPYAGVITRRNFDEGAIASPGAPVFELVESSALEARIGLPSSLAAELVVGDTYELLGDRGPVAATLRSVTGIIDSSQRTVTTVFDILDSDAVSTGAVVRLEMQRSVSELGLWVPVSALSEGQRGLWSLYIAKQEEGAWRARPGLVEVIQSEGERAYVRGAVSDGDRIIIDGLQRITPGQAIHPKLAPTATTANEG</sequence>
<dbReference type="Proteomes" id="UP000628854">
    <property type="component" value="Unassembled WGS sequence"/>
</dbReference>
<dbReference type="InterPro" id="IPR058625">
    <property type="entry name" value="MdtA-like_BSH"/>
</dbReference>
<evidence type="ECO:0000313" key="6">
    <source>
        <dbReference type="Proteomes" id="UP000628854"/>
    </source>
</evidence>
<keyword evidence="2" id="KW-1133">Transmembrane helix</keyword>
<dbReference type="Gene3D" id="2.40.420.20">
    <property type="match status" value="1"/>
</dbReference>
<dbReference type="EMBL" id="BMKF01000002">
    <property type="protein sequence ID" value="GGB79199.1"/>
    <property type="molecule type" value="Genomic_DNA"/>
</dbReference>
<dbReference type="NCBIfam" id="TIGR01730">
    <property type="entry name" value="RND_mfp"/>
    <property type="match status" value="1"/>
</dbReference>
<dbReference type="Pfam" id="PF25917">
    <property type="entry name" value="BSH_RND"/>
    <property type="match status" value="1"/>
</dbReference>
<evidence type="ECO:0000256" key="1">
    <source>
        <dbReference type="ARBA" id="ARBA00009477"/>
    </source>
</evidence>
<dbReference type="InterPro" id="IPR006143">
    <property type="entry name" value="RND_pump_MFP"/>
</dbReference>
<keyword evidence="2" id="KW-0812">Transmembrane</keyword>
<dbReference type="InterPro" id="IPR058624">
    <property type="entry name" value="MdtA-like_HH"/>
</dbReference>
<gene>
    <name evidence="5" type="ORF">GCM10011503_30080</name>
</gene>
<dbReference type="Gene3D" id="2.40.30.170">
    <property type="match status" value="1"/>
</dbReference>
<dbReference type="Pfam" id="PF25876">
    <property type="entry name" value="HH_MFP_RND"/>
    <property type="match status" value="1"/>
</dbReference>
<comment type="similarity">
    <text evidence="1">Belongs to the membrane fusion protein (MFP) (TC 8.A.1) family.</text>
</comment>
<proteinExistence type="inferred from homology"/>
<feature type="domain" description="Multidrug resistance protein MdtA-like barrel-sandwich hybrid" evidence="4">
    <location>
        <begin position="95"/>
        <end position="225"/>
    </location>
</feature>
<dbReference type="PANTHER" id="PTHR30469:SF11">
    <property type="entry name" value="BLL4320 PROTEIN"/>
    <property type="match status" value="1"/>
</dbReference>